<keyword evidence="2" id="KW-0479">Metal-binding</keyword>
<dbReference type="SUPFAM" id="SSF57756">
    <property type="entry name" value="Retrovirus zinc finger-like domains"/>
    <property type="match status" value="1"/>
</dbReference>
<dbReference type="InParanoid" id="A0A0C3MXK0"/>
<dbReference type="CDD" id="cd00303">
    <property type="entry name" value="retropepsin_like"/>
    <property type="match status" value="1"/>
</dbReference>
<evidence type="ECO:0000313" key="4">
    <source>
        <dbReference type="EMBL" id="KIN93634.1"/>
    </source>
</evidence>
<dbReference type="InterPro" id="IPR032567">
    <property type="entry name" value="RTL1-rel"/>
</dbReference>
<name>A0A0C3MXK0_PISTI</name>
<organism evidence="4 5">
    <name type="scientific">Pisolithus tinctorius Marx 270</name>
    <dbReference type="NCBI Taxonomy" id="870435"/>
    <lineage>
        <taxon>Eukaryota</taxon>
        <taxon>Fungi</taxon>
        <taxon>Dikarya</taxon>
        <taxon>Basidiomycota</taxon>
        <taxon>Agaricomycotina</taxon>
        <taxon>Agaricomycetes</taxon>
        <taxon>Agaricomycetidae</taxon>
        <taxon>Boletales</taxon>
        <taxon>Sclerodermatineae</taxon>
        <taxon>Pisolithaceae</taxon>
        <taxon>Pisolithus</taxon>
    </lineage>
</organism>
<dbReference type="GO" id="GO:0008270">
    <property type="term" value="F:zinc ion binding"/>
    <property type="evidence" value="ECO:0007669"/>
    <property type="project" value="UniProtKB-KW"/>
</dbReference>
<dbReference type="GO" id="GO:0006397">
    <property type="term" value="P:mRNA processing"/>
    <property type="evidence" value="ECO:0007669"/>
    <property type="project" value="UniProtKB-KW"/>
</dbReference>
<dbReference type="GO" id="GO:0003676">
    <property type="term" value="F:nucleic acid binding"/>
    <property type="evidence" value="ECO:0007669"/>
    <property type="project" value="InterPro"/>
</dbReference>
<protein>
    <recommendedName>
        <fullName evidence="3">CCHC-type domain-containing protein</fullName>
    </recommendedName>
</protein>
<keyword evidence="1" id="KW-0507">mRNA processing</keyword>
<dbReference type="Gene3D" id="4.10.60.10">
    <property type="entry name" value="Zinc finger, CCHC-type"/>
    <property type="match status" value="1"/>
</dbReference>
<reference evidence="4 5" key="1">
    <citation type="submission" date="2014-04" db="EMBL/GenBank/DDBJ databases">
        <authorList>
            <consortium name="DOE Joint Genome Institute"/>
            <person name="Kuo A."/>
            <person name="Kohler A."/>
            <person name="Costa M.D."/>
            <person name="Nagy L.G."/>
            <person name="Floudas D."/>
            <person name="Copeland A."/>
            <person name="Barry K.W."/>
            <person name="Cichocki N."/>
            <person name="Veneault-Fourrey C."/>
            <person name="LaButti K."/>
            <person name="Lindquist E.A."/>
            <person name="Lipzen A."/>
            <person name="Lundell T."/>
            <person name="Morin E."/>
            <person name="Murat C."/>
            <person name="Sun H."/>
            <person name="Tunlid A."/>
            <person name="Henrissat B."/>
            <person name="Grigoriev I.V."/>
            <person name="Hibbett D.S."/>
            <person name="Martin F."/>
            <person name="Nordberg H.P."/>
            <person name="Cantor M.N."/>
            <person name="Hua S.X."/>
        </authorList>
    </citation>
    <scope>NUCLEOTIDE SEQUENCE [LARGE SCALE GENOMIC DNA]</scope>
    <source>
        <strain evidence="4 5">Marx 270</strain>
    </source>
</reference>
<dbReference type="InterPro" id="IPR001878">
    <property type="entry name" value="Znf_CCHC"/>
</dbReference>
<accession>A0A0C3MXK0</accession>
<dbReference type="OrthoDB" id="3265539at2759"/>
<dbReference type="STRING" id="870435.A0A0C3MXK0"/>
<dbReference type="SMART" id="SM00343">
    <property type="entry name" value="ZnF_C2HC"/>
    <property type="match status" value="1"/>
</dbReference>
<dbReference type="PROSITE" id="PS50158">
    <property type="entry name" value="ZF_CCHC"/>
    <property type="match status" value="1"/>
</dbReference>
<dbReference type="InterPro" id="IPR036875">
    <property type="entry name" value="Znf_CCHC_sf"/>
</dbReference>
<dbReference type="Proteomes" id="UP000054217">
    <property type="component" value="Unassembled WGS sequence"/>
</dbReference>
<evidence type="ECO:0000256" key="2">
    <source>
        <dbReference type="PROSITE-ProRule" id="PRU00047"/>
    </source>
</evidence>
<feature type="domain" description="CCHC-type" evidence="3">
    <location>
        <begin position="19"/>
        <end position="33"/>
    </location>
</feature>
<keyword evidence="2" id="KW-0863">Zinc-finger</keyword>
<proteinExistence type="predicted"/>
<keyword evidence="5" id="KW-1185">Reference proteome</keyword>
<dbReference type="Gene3D" id="2.40.70.10">
    <property type="entry name" value="Acid Proteases"/>
    <property type="match status" value="1"/>
</dbReference>
<sequence length="273" mass="31214">MDVDKRKKNVWCSATDITCFNCNKKGHYKSDCKAKQLSNIHIIISEDGTKTTYVGNREANDEEKKLLAKCTPIDDELNMRIQSPLGLIILPDYKAGIWACIDSGTEVLLISKSMVRKLQIPTYQVKRKFKTTSFTGKDQEWVTRKCTIKMEIKEQIICIKCYIGPLMGKEHVLLGMLFLKEYKPHMNWETGKITCWDDGFKYPGKPAIKEASIAEIQVSINKTTLSTELEAAQAALKEEVQLPERYQDFAKVFAEDDIPLPKHRPGLDHEIRL</sequence>
<dbReference type="PANTHER" id="PTHR15503:SF22">
    <property type="entry name" value="TRANSPOSON TY3-I GAG POLYPROTEIN"/>
    <property type="match status" value="1"/>
</dbReference>
<dbReference type="EMBL" id="KN832149">
    <property type="protein sequence ID" value="KIN93634.1"/>
    <property type="molecule type" value="Genomic_DNA"/>
</dbReference>
<evidence type="ECO:0000259" key="3">
    <source>
        <dbReference type="PROSITE" id="PS50158"/>
    </source>
</evidence>
<dbReference type="InterPro" id="IPR021109">
    <property type="entry name" value="Peptidase_aspartic_dom_sf"/>
</dbReference>
<reference evidence="5" key="2">
    <citation type="submission" date="2015-01" db="EMBL/GenBank/DDBJ databases">
        <title>Evolutionary Origins and Diversification of the Mycorrhizal Mutualists.</title>
        <authorList>
            <consortium name="DOE Joint Genome Institute"/>
            <consortium name="Mycorrhizal Genomics Consortium"/>
            <person name="Kohler A."/>
            <person name="Kuo A."/>
            <person name="Nagy L.G."/>
            <person name="Floudas D."/>
            <person name="Copeland A."/>
            <person name="Barry K.W."/>
            <person name="Cichocki N."/>
            <person name="Veneault-Fourrey C."/>
            <person name="LaButti K."/>
            <person name="Lindquist E.A."/>
            <person name="Lipzen A."/>
            <person name="Lundell T."/>
            <person name="Morin E."/>
            <person name="Murat C."/>
            <person name="Riley R."/>
            <person name="Ohm R."/>
            <person name="Sun H."/>
            <person name="Tunlid A."/>
            <person name="Henrissat B."/>
            <person name="Grigoriev I.V."/>
            <person name="Hibbett D.S."/>
            <person name="Martin F."/>
        </authorList>
    </citation>
    <scope>NUCLEOTIDE SEQUENCE [LARGE SCALE GENOMIC DNA]</scope>
    <source>
        <strain evidence="5">Marx 270</strain>
    </source>
</reference>
<keyword evidence="2" id="KW-0862">Zinc</keyword>
<dbReference type="AlphaFoldDB" id="A0A0C3MXK0"/>
<dbReference type="Pfam" id="PF00098">
    <property type="entry name" value="zf-CCHC"/>
    <property type="match status" value="1"/>
</dbReference>
<evidence type="ECO:0000313" key="5">
    <source>
        <dbReference type="Proteomes" id="UP000054217"/>
    </source>
</evidence>
<gene>
    <name evidence="4" type="ORF">M404DRAFT_35918</name>
</gene>
<evidence type="ECO:0000256" key="1">
    <source>
        <dbReference type="ARBA" id="ARBA00022664"/>
    </source>
</evidence>
<dbReference type="Pfam" id="PF13975">
    <property type="entry name" value="gag-asp_proteas"/>
    <property type="match status" value="1"/>
</dbReference>
<dbReference type="HOGENOM" id="CLU_1019830_0_0_1"/>
<dbReference type="PANTHER" id="PTHR15503">
    <property type="entry name" value="LDOC1 RELATED"/>
    <property type="match status" value="1"/>
</dbReference>